<keyword evidence="4 7" id="KW-1133">Transmembrane helix</keyword>
<keyword evidence="6" id="KW-0813">Transport</keyword>
<evidence type="ECO:0000256" key="1">
    <source>
        <dbReference type="ARBA" id="ARBA00004141"/>
    </source>
</evidence>
<dbReference type="GO" id="GO:0010043">
    <property type="term" value="P:response to zinc ion"/>
    <property type="evidence" value="ECO:0007669"/>
    <property type="project" value="TreeGrafter"/>
</dbReference>
<gene>
    <name evidence="8" type="ORF">GP475_02850</name>
</gene>
<evidence type="ECO:0000313" key="8">
    <source>
        <dbReference type="EMBL" id="QNQ89700.1"/>
    </source>
</evidence>
<dbReference type="EMBL" id="CP046884">
    <property type="protein sequence ID" value="QNQ89700.1"/>
    <property type="molecule type" value="Genomic_DNA"/>
</dbReference>
<feature type="transmembrane region" description="Helical" evidence="7">
    <location>
        <begin position="316"/>
        <end position="333"/>
    </location>
</feature>
<dbReference type="Proteomes" id="UP000516320">
    <property type="component" value="Chromosome"/>
</dbReference>
<evidence type="ECO:0000256" key="6">
    <source>
        <dbReference type="RuleBase" id="RU003943"/>
    </source>
</evidence>
<evidence type="ECO:0000256" key="7">
    <source>
        <dbReference type="SAM" id="Phobius"/>
    </source>
</evidence>
<feature type="transmembrane region" description="Helical" evidence="7">
    <location>
        <begin position="76"/>
        <end position="98"/>
    </location>
</feature>
<evidence type="ECO:0000313" key="9">
    <source>
        <dbReference type="Proteomes" id="UP000516320"/>
    </source>
</evidence>
<dbReference type="GO" id="GO:0043190">
    <property type="term" value="C:ATP-binding cassette (ABC) transporter complex"/>
    <property type="evidence" value="ECO:0007669"/>
    <property type="project" value="InterPro"/>
</dbReference>
<organism evidence="8 9">
    <name type="scientific">Corynebacterium poyangense</name>
    <dbReference type="NCBI Taxonomy" id="2684405"/>
    <lineage>
        <taxon>Bacteria</taxon>
        <taxon>Bacillati</taxon>
        <taxon>Actinomycetota</taxon>
        <taxon>Actinomycetes</taxon>
        <taxon>Mycobacteriales</taxon>
        <taxon>Corynebacteriaceae</taxon>
        <taxon>Corynebacterium</taxon>
    </lineage>
</organism>
<keyword evidence="5 7" id="KW-0472">Membrane</keyword>
<dbReference type="GO" id="GO:0055085">
    <property type="term" value="P:transmembrane transport"/>
    <property type="evidence" value="ECO:0007669"/>
    <property type="project" value="InterPro"/>
</dbReference>
<dbReference type="KEGG" id="cpoy:GP475_02850"/>
<keyword evidence="3 6" id="KW-0812">Transmembrane</keyword>
<dbReference type="PANTHER" id="PTHR30477:SF13">
    <property type="entry name" value="IRON TRANSPORT SYSTEM MEMBRANE PROTEIN HI_0360-RELATED"/>
    <property type="match status" value="1"/>
</dbReference>
<name>A0A7H0SMC5_9CORY</name>
<feature type="transmembrane region" description="Helical" evidence="7">
    <location>
        <begin position="130"/>
        <end position="149"/>
    </location>
</feature>
<protein>
    <submittedName>
        <fullName evidence="8">Metal ABC transporter permease</fullName>
    </submittedName>
</protein>
<evidence type="ECO:0000256" key="5">
    <source>
        <dbReference type="ARBA" id="ARBA00023136"/>
    </source>
</evidence>
<comment type="subcellular location">
    <subcellularLocation>
        <location evidence="6">Cell membrane</location>
        <topology evidence="6">Multi-pass membrane protein</topology>
    </subcellularLocation>
    <subcellularLocation>
        <location evidence="1">Membrane</location>
        <topology evidence="1">Multi-pass membrane protein</topology>
    </subcellularLocation>
</comment>
<dbReference type="InterPro" id="IPR037294">
    <property type="entry name" value="ABC_BtuC-like"/>
</dbReference>
<proteinExistence type="inferred from homology"/>
<dbReference type="Pfam" id="PF00950">
    <property type="entry name" value="ABC-3"/>
    <property type="match status" value="1"/>
</dbReference>
<feature type="transmembrane region" description="Helical" evidence="7">
    <location>
        <begin position="199"/>
        <end position="217"/>
    </location>
</feature>
<evidence type="ECO:0000256" key="3">
    <source>
        <dbReference type="ARBA" id="ARBA00022692"/>
    </source>
</evidence>
<reference evidence="8 9" key="1">
    <citation type="submission" date="2019-12" db="EMBL/GenBank/DDBJ databases">
        <title>Corynebacterium sp. nov., isolated from feces of the Anser Albifrons in China.</title>
        <authorList>
            <person name="Liu Q."/>
        </authorList>
    </citation>
    <scope>NUCLEOTIDE SEQUENCE [LARGE SCALE GENOMIC DNA]</scope>
    <source>
        <strain evidence="8 9">4H37-19</strain>
    </source>
</reference>
<feature type="transmembrane region" description="Helical" evidence="7">
    <location>
        <begin position="156"/>
        <end position="174"/>
    </location>
</feature>
<dbReference type="AlphaFoldDB" id="A0A7H0SMC5"/>
<dbReference type="InterPro" id="IPR001626">
    <property type="entry name" value="ABC_TroCD"/>
</dbReference>
<feature type="transmembrane region" description="Helical" evidence="7">
    <location>
        <begin position="247"/>
        <end position="270"/>
    </location>
</feature>
<evidence type="ECO:0000256" key="2">
    <source>
        <dbReference type="ARBA" id="ARBA00008034"/>
    </source>
</evidence>
<dbReference type="PANTHER" id="PTHR30477">
    <property type="entry name" value="ABC-TRANSPORTER METAL-BINDING PROTEIN"/>
    <property type="match status" value="1"/>
</dbReference>
<evidence type="ECO:0000256" key="4">
    <source>
        <dbReference type="ARBA" id="ARBA00022989"/>
    </source>
</evidence>
<feature type="transmembrane region" description="Helical" evidence="7">
    <location>
        <begin position="282"/>
        <end position="304"/>
    </location>
</feature>
<dbReference type="SUPFAM" id="SSF81345">
    <property type="entry name" value="ABC transporter involved in vitamin B12 uptake, BtuC"/>
    <property type="match status" value="1"/>
</dbReference>
<sequence>MTWCWQRKYANPRFYLPDANLLGAPPKPSWLMKCFDRPTGGHMWDEMVRVFGQSLEQLRHSLHFFPGTAVLSGAPYMFRAATMLAVLGVVGGIVGVLVNLRSAEFHAEATVHGIFPGIVVGSLWGGVDAIIPGAAIAAIAVVVALSIISRHHNTESGTAIILTSFYALGMVISLRHKDMSGQLEALMFGRLLDINDERLFQAVLVCLLAVVIVVVSWRQQIFFAFDRWGAQSAGLHAAVIDSLRNTAIAAVVVAASSAIGVLLVIGYIIIPGAAARLMCSTVATMVLGSVTLGVLGGWLGLGLMSLHLSHPISPQASVALSLCLLYAVVYFFHRLKQEVIT</sequence>
<accession>A0A7H0SMC5</accession>
<dbReference type="Gene3D" id="1.10.3470.10">
    <property type="entry name" value="ABC transporter involved in vitamin B12 uptake, BtuC"/>
    <property type="match status" value="1"/>
</dbReference>
<keyword evidence="9" id="KW-1185">Reference proteome</keyword>
<comment type="similarity">
    <text evidence="2 6">Belongs to the ABC-3 integral membrane protein family.</text>
</comment>